<dbReference type="Proteomes" id="UP001176471">
    <property type="component" value="Unassembled WGS sequence"/>
</dbReference>
<keyword evidence="3" id="KW-1185">Reference proteome</keyword>
<dbReference type="SMART" id="SM00886">
    <property type="entry name" value="Dabb"/>
    <property type="match status" value="1"/>
</dbReference>
<dbReference type="SUPFAM" id="SSF54909">
    <property type="entry name" value="Dimeric alpha+beta barrel"/>
    <property type="match status" value="1"/>
</dbReference>
<dbReference type="RefSeq" id="WP_304537045.1">
    <property type="nucleotide sequence ID" value="NZ_JAUQOM010000010.1"/>
</dbReference>
<evidence type="ECO:0000313" key="3">
    <source>
        <dbReference type="Proteomes" id="UP001176471"/>
    </source>
</evidence>
<feature type="domain" description="Stress-response A/B barrel" evidence="1">
    <location>
        <begin position="2"/>
        <end position="93"/>
    </location>
</feature>
<protein>
    <submittedName>
        <fullName evidence="2">Dabb family protein</fullName>
    </submittedName>
</protein>
<proteinExistence type="predicted"/>
<accession>A0ABT8ZQ06</accession>
<dbReference type="Pfam" id="PF07876">
    <property type="entry name" value="Dabb"/>
    <property type="match status" value="1"/>
</dbReference>
<reference evidence="2" key="1">
    <citation type="submission" date="2023-07" db="EMBL/GenBank/DDBJ databases">
        <title>Bacterial whole genome sequence for Sphingobium sp. HBC34.</title>
        <authorList>
            <person name="Le V."/>
            <person name="Ko S.-R."/>
            <person name="Ahn C.-Y."/>
            <person name="Oh H.-M."/>
        </authorList>
    </citation>
    <scope>NUCLEOTIDE SEQUENCE</scope>
    <source>
        <strain evidence="2">HBC34</strain>
    </source>
</reference>
<evidence type="ECO:0000259" key="1">
    <source>
        <dbReference type="PROSITE" id="PS51502"/>
    </source>
</evidence>
<dbReference type="EMBL" id="JAUQOM010000010">
    <property type="protein sequence ID" value="MDO7836625.1"/>
    <property type="molecule type" value="Genomic_DNA"/>
</dbReference>
<name>A0ABT8ZQ06_9SPHN</name>
<dbReference type="InterPro" id="IPR013097">
    <property type="entry name" value="Dabb"/>
</dbReference>
<organism evidence="2 3">
    <name type="scientific">Sphingobium cyanobacteriorum</name>
    <dbReference type="NCBI Taxonomy" id="3063954"/>
    <lineage>
        <taxon>Bacteria</taxon>
        <taxon>Pseudomonadati</taxon>
        <taxon>Pseudomonadota</taxon>
        <taxon>Alphaproteobacteria</taxon>
        <taxon>Sphingomonadales</taxon>
        <taxon>Sphingomonadaceae</taxon>
        <taxon>Sphingobium</taxon>
    </lineage>
</organism>
<dbReference type="Gene3D" id="3.30.70.100">
    <property type="match status" value="1"/>
</dbReference>
<gene>
    <name evidence="2" type="ORF">Q4610_16385</name>
</gene>
<dbReference type="InterPro" id="IPR011008">
    <property type="entry name" value="Dimeric_a/b-barrel"/>
</dbReference>
<dbReference type="PROSITE" id="PS51502">
    <property type="entry name" value="S_R_A_B_BARREL"/>
    <property type="match status" value="1"/>
</dbReference>
<evidence type="ECO:0000313" key="2">
    <source>
        <dbReference type="EMBL" id="MDO7836625.1"/>
    </source>
</evidence>
<sequence>MFVHIFTFRWKDEATPADKQRAEAAIRRFDGQIDGLVSLMLGENQSSKSAQFTMTGIMMFASHDAFERYVDHPLHAALLEWLVPLIDAFELDFESQDTP</sequence>
<comment type="caution">
    <text evidence="2">The sequence shown here is derived from an EMBL/GenBank/DDBJ whole genome shotgun (WGS) entry which is preliminary data.</text>
</comment>